<gene>
    <name evidence="3" type="ORF">RO3G_01913</name>
</gene>
<dbReference type="Proteomes" id="UP000009138">
    <property type="component" value="Unassembled WGS sequence"/>
</dbReference>
<sequence>MQSQYRRRTSKSSFSSRSGSFVNSSHIKRTHDVIPDNNTHLYGYALLIATFITFFLLIYAIVASKRMPPSGNKLLDWIAHDEYYCLLIPITAIVWIYWVVWNWMGMKFFRHN</sequence>
<evidence type="ECO:0000313" key="4">
    <source>
        <dbReference type="Proteomes" id="UP000009138"/>
    </source>
</evidence>
<evidence type="ECO:0000256" key="1">
    <source>
        <dbReference type="SAM" id="MobiDB-lite"/>
    </source>
</evidence>
<keyword evidence="4" id="KW-1185">Reference proteome</keyword>
<feature type="region of interest" description="Disordered" evidence="1">
    <location>
        <begin position="1"/>
        <end position="23"/>
    </location>
</feature>
<feature type="compositionally biased region" description="Basic residues" evidence="1">
    <location>
        <begin position="1"/>
        <end position="10"/>
    </location>
</feature>
<feature type="compositionally biased region" description="Low complexity" evidence="1">
    <location>
        <begin position="11"/>
        <end position="23"/>
    </location>
</feature>
<keyword evidence="2" id="KW-1133">Transmembrane helix</keyword>
<dbReference type="OMA" id="TYLYGYA"/>
<feature type="transmembrane region" description="Helical" evidence="2">
    <location>
        <begin position="41"/>
        <end position="62"/>
    </location>
</feature>
<dbReference type="STRING" id="246409.I1BLX9"/>
<dbReference type="GeneID" id="93608885"/>
<reference evidence="3 4" key="1">
    <citation type="journal article" date="2009" name="PLoS Genet.">
        <title>Genomic analysis of the basal lineage fungus Rhizopus oryzae reveals a whole-genome duplication.</title>
        <authorList>
            <person name="Ma L.-J."/>
            <person name="Ibrahim A.S."/>
            <person name="Skory C."/>
            <person name="Grabherr M.G."/>
            <person name="Burger G."/>
            <person name="Butler M."/>
            <person name="Elias M."/>
            <person name="Idnurm A."/>
            <person name="Lang B.F."/>
            <person name="Sone T."/>
            <person name="Abe A."/>
            <person name="Calvo S.E."/>
            <person name="Corrochano L.M."/>
            <person name="Engels R."/>
            <person name="Fu J."/>
            <person name="Hansberg W."/>
            <person name="Kim J.-M."/>
            <person name="Kodira C.D."/>
            <person name="Koehrsen M.J."/>
            <person name="Liu B."/>
            <person name="Miranda-Saavedra D."/>
            <person name="O'Leary S."/>
            <person name="Ortiz-Castellanos L."/>
            <person name="Poulter R."/>
            <person name="Rodriguez-Romero J."/>
            <person name="Ruiz-Herrera J."/>
            <person name="Shen Y.-Q."/>
            <person name="Zeng Q."/>
            <person name="Galagan J."/>
            <person name="Birren B.W."/>
            <person name="Cuomo C.A."/>
            <person name="Wickes B.L."/>
        </authorList>
    </citation>
    <scope>NUCLEOTIDE SEQUENCE [LARGE SCALE GENOMIC DNA]</scope>
    <source>
        <strain evidence="4">RA 99-880 / ATCC MYA-4621 / FGSC 9543 / NRRL 43880</strain>
    </source>
</reference>
<protein>
    <submittedName>
        <fullName evidence="3">Uncharacterized protein</fullName>
    </submittedName>
</protein>
<dbReference type="PANTHER" id="PTHR36485:SF1">
    <property type="entry name" value="TRANSMEMBRANE PROTEIN"/>
    <property type="match status" value="1"/>
</dbReference>
<proteinExistence type="predicted"/>
<dbReference type="eggNOG" id="ENOG502S9HF">
    <property type="taxonomic scope" value="Eukaryota"/>
</dbReference>
<dbReference type="OrthoDB" id="2157498at2759"/>
<feature type="transmembrane region" description="Helical" evidence="2">
    <location>
        <begin position="83"/>
        <end position="104"/>
    </location>
</feature>
<evidence type="ECO:0000256" key="2">
    <source>
        <dbReference type="SAM" id="Phobius"/>
    </source>
</evidence>
<name>I1BLX9_RHIO9</name>
<organism evidence="3 4">
    <name type="scientific">Rhizopus delemar (strain RA 99-880 / ATCC MYA-4621 / FGSC 9543 / NRRL 43880)</name>
    <name type="common">Mucormycosis agent</name>
    <name type="synonym">Rhizopus arrhizus var. delemar</name>
    <dbReference type="NCBI Taxonomy" id="246409"/>
    <lineage>
        <taxon>Eukaryota</taxon>
        <taxon>Fungi</taxon>
        <taxon>Fungi incertae sedis</taxon>
        <taxon>Mucoromycota</taxon>
        <taxon>Mucoromycotina</taxon>
        <taxon>Mucoromycetes</taxon>
        <taxon>Mucorales</taxon>
        <taxon>Mucorineae</taxon>
        <taxon>Rhizopodaceae</taxon>
        <taxon>Rhizopus</taxon>
    </lineage>
</organism>
<keyword evidence="2" id="KW-0472">Membrane</keyword>
<dbReference type="InParanoid" id="I1BLX9"/>
<accession>I1BLX9</accession>
<dbReference type="AlphaFoldDB" id="I1BLX9"/>
<dbReference type="PANTHER" id="PTHR36485">
    <property type="entry name" value="OS01G0939000 PROTEIN"/>
    <property type="match status" value="1"/>
</dbReference>
<dbReference type="EMBL" id="CH476732">
    <property type="protein sequence ID" value="EIE77209.1"/>
    <property type="molecule type" value="Genomic_DNA"/>
</dbReference>
<evidence type="ECO:0000313" key="3">
    <source>
        <dbReference type="EMBL" id="EIE77209.1"/>
    </source>
</evidence>
<dbReference type="RefSeq" id="XP_067512605.1">
    <property type="nucleotide sequence ID" value="XM_067656504.1"/>
</dbReference>
<dbReference type="Pfam" id="PF15159">
    <property type="entry name" value="PIG-Y"/>
    <property type="match status" value="1"/>
</dbReference>
<dbReference type="InterPro" id="IPR029164">
    <property type="entry name" value="PIG-Y"/>
</dbReference>
<keyword evidence="2" id="KW-0812">Transmembrane</keyword>
<dbReference type="VEuPathDB" id="FungiDB:RO3G_01913"/>